<feature type="region of interest" description="Disordered" evidence="1">
    <location>
        <begin position="204"/>
        <end position="253"/>
    </location>
</feature>
<feature type="compositionally biased region" description="Basic and acidic residues" evidence="1">
    <location>
        <begin position="219"/>
        <end position="239"/>
    </location>
</feature>
<dbReference type="SUPFAM" id="SSF48208">
    <property type="entry name" value="Six-hairpin glycosidases"/>
    <property type="match status" value="1"/>
</dbReference>
<dbReference type="InterPro" id="IPR011613">
    <property type="entry name" value="GH15-like"/>
</dbReference>
<evidence type="ECO:0000256" key="1">
    <source>
        <dbReference type="SAM" id="MobiDB-lite"/>
    </source>
</evidence>
<dbReference type="InterPro" id="IPR011032">
    <property type="entry name" value="GroES-like_sf"/>
</dbReference>
<evidence type="ECO:0000313" key="4">
    <source>
        <dbReference type="Proteomes" id="UP001499884"/>
    </source>
</evidence>
<dbReference type="EMBL" id="BAABEP010000002">
    <property type="protein sequence ID" value="GAA3710662.1"/>
    <property type="molecule type" value="Genomic_DNA"/>
</dbReference>
<reference evidence="4" key="1">
    <citation type="journal article" date="2019" name="Int. J. Syst. Evol. Microbiol.">
        <title>The Global Catalogue of Microorganisms (GCM) 10K type strain sequencing project: providing services to taxonomists for standard genome sequencing and annotation.</title>
        <authorList>
            <consortium name="The Broad Institute Genomics Platform"/>
            <consortium name="The Broad Institute Genome Sequencing Center for Infectious Disease"/>
            <person name="Wu L."/>
            <person name="Ma J."/>
        </authorList>
    </citation>
    <scope>NUCLEOTIDE SEQUENCE [LARGE SCALE GENOMIC DNA]</scope>
    <source>
        <strain evidence="4">JCM 30846</strain>
    </source>
</reference>
<dbReference type="PANTHER" id="PTHR31616:SF10">
    <property type="entry name" value="TREHALASE"/>
    <property type="match status" value="1"/>
</dbReference>
<gene>
    <name evidence="3" type="ORF">GCM10023082_05680</name>
</gene>
<evidence type="ECO:0000259" key="2">
    <source>
        <dbReference type="Pfam" id="PF00723"/>
    </source>
</evidence>
<dbReference type="Proteomes" id="UP001499884">
    <property type="component" value="Unassembled WGS sequence"/>
</dbReference>
<dbReference type="SUPFAM" id="SSF50129">
    <property type="entry name" value="GroES-like"/>
    <property type="match status" value="1"/>
</dbReference>
<evidence type="ECO:0000313" key="3">
    <source>
        <dbReference type="EMBL" id="GAA3710662.1"/>
    </source>
</evidence>
<sequence length="253" mass="26717">MRAVVTTPRTADTHRLVELPDPKPAQGQALVEVLSVGLDGTDVGIARGGYGEAPDGEDELRAYDDPAVDGALLMLPLVGFIDGTRPAQTATIDAILDHLAPPSGPHQPSLLWRYPPATPRSSPDGLPGAEGAFILCSFWLVEALTLAGRPARAERLFTALCDLAQPLGSLAEQIDPATGEQLGNTPQAFTHIGLINAALRLAGTTAKGSRRPPPPTPQAHEKEAGKHGALRRDHGRLGPRETQVFCPQEVDGR</sequence>
<organism evidence="3 4">
    <name type="scientific">Streptomyces tremellae</name>
    <dbReference type="NCBI Taxonomy" id="1124239"/>
    <lineage>
        <taxon>Bacteria</taxon>
        <taxon>Bacillati</taxon>
        <taxon>Actinomycetota</taxon>
        <taxon>Actinomycetes</taxon>
        <taxon>Kitasatosporales</taxon>
        <taxon>Streptomycetaceae</taxon>
        <taxon>Streptomyces</taxon>
    </lineage>
</organism>
<dbReference type="Pfam" id="PF00723">
    <property type="entry name" value="Glyco_hydro_15"/>
    <property type="match status" value="1"/>
</dbReference>
<dbReference type="Gene3D" id="1.50.10.10">
    <property type="match status" value="1"/>
</dbReference>
<feature type="domain" description="GH15-like" evidence="2">
    <location>
        <begin position="154"/>
        <end position="198"/>
    </location>
</feature>
<comment type="caution">
    <text evidence="3">The sequence shown here is derived from an EMBL/GenBank/DDBJ whole genome shotgun (WGS) entry which is preliminary data.</text>
</comment>
<dbReference type="RefSeq" id="WP_086755788.1">
    <property type="nucleotide sequence ID" value="NZ_BAABEP010000002.1"/>
</dbReference>
<proteinExistence type="predicted"/>
<dbReference type="InterPro" id="IPR008928">
    <property type="entry name" value="6-hairpin_glycosidase_sf"/>
</dbReference>
<accession>A0ABP7DVR4</accession>
<dbReference type="InterPro" id="IPR012341">
    <property type="entry name" value="6hp_glycosidase-like_sf"/>
</dbReference>
<protein>
    <recommendedName>
        <fullName evidence="2">GH15-like domain-containing protein</fullName>
    </recommendedName>
</protein>
<keyword evidence="4" id="KW-1185">Reference proteome</keyword>
<dbReference type="PANTHER" id="PTHR31616">
    <property type="entry name" value="TREHALASE"/>
    <property type="match status" value="1"/>
</dbReference>
<name>A0ABP7DVR4_9ACTN</name>